<dbReference type="Proteomes" id="UP001589862">
    <property type="component" value="Unassembled WGS sequence"/>
</dbReference>
<proteinExistence type="predicted"/>
<dbReference type="InterPro" id="IPR021678">
    <property type="entry name" value="DUF3263"/>
</dbReference>
<comment type="caution">
    <text evidence="1">The sequence shown here is derived from an EMBL/GenBank/DDBJ whole genome shotgun (WGS) entry which is preliminary data.</text>
</comment>
<keyword evidence="2" id="KW-1185">Reference proteome</keyword>
<dbReference type="Pfam" id="PF11662">
    <property type="entry name" value="DUF3263"/>
    <property type="match status" value="1"/>
</dbReference>
<sequence length="82" mass="9868">MSEERRQPPQLSELDRQILDFMRRDYKYKGARDLAIQQEFQLSAIQFFQRLNHLLDTEAALAHDPILVNQLRRNRQNPFTAR</sequence>
<protein>
    <submittedName>
        <fullName evidence="1">DUF3263 domain-containing protein</fullName>
    </submittedName>
</protein>
<evidence type="ECO:0000313" key="1">
    <source>
        <dbReference type="EMBL" id="MFC0581819.1"/>
    </source>
</evidence>
<gene>
    <name evidence="1" type="ORF">ACFFFR_05415</name>
</gene>
<evidence type="ECO:0000313" key="2">
    <source>
        <dbReference type="Proteomes" id="UP001589862"/>
    </source>
</evidence>
<accession>A0ABV6P9M3</accession>
<name>A0ABV6P9M3_9MICC</name>
<organism evidence="1 2">
    <name type="scientific">Micrococcoides hystricis</name>
    <dbReference type="NCBI Taxonomy" id="1572761"/>
    <lineage>
        <taxon>Bacteria</taxon>
        <taxon>Bacillati</taxon>
        <taxon>Actinomycetota</taxon>
        <taxon>Actinomycetes</taxon>
        <taxon>Micrococcales</taxon>
        <taxon>Micrococcaceae</taxon>
        <taxon>Micrococcoides</taxon>
    </lineage>
</organism>
<dbReference type="RefSeq" id="WP_377458517.1">
    <property type="nucleotide sequence ID" value="NZ_JBHLUB010000026.1"/>
</dbReference>
<dbReference type="EMBL" id="JBHLUB010000026">
    <property type="protein sequence ID" value="MFC0581819.1"/>
    <property type="molecule type" value="Genomic_DNA"/>
</dbReference>
<reference evidence="1 2" key="1">
    <citation type="submission" date="2024-09" db="EMBL/GenBank/DDBJ databases">
        <authorList>
            <person name="Sun Q."/>
            <person name="Mori K."/>
        </authorList>
    </citation>
    <scope>NUCLEOTIDE SEQUENCE [LARGE SCALE GENOMIC DNA]</scope>
    <source>
        <strain evidence="1 2">NCAIM B.02604</strain>
    </source>
</reference>